<dbReference type="InterPro" id="IPR020846">
    <property type="entry name" value="MFS_dom"/>
</dbReference>
<evidence type="ECO:0000256" key="5">
    <source>
        <dbReference type="ARBA" id="ARBA00022692"/>
    </source>
</evidence>
<dbReference type="FunFam" id="1.20.1250.20:FF:000017">
    <property type="entry name" value="Dipeptide and tripeptide permease A"/>
    <property type="match status" value="1"/>
</dbReference>
<comment type="subcellular location">
    <subcellularLocation>
        <location evidence="1">Cell membrane</location>
        <topology evidence="1">Multi-pass membrane protein</topology>
    </subcellularLocation>
    <subcellularLocation>
        <location evidence="10">Membrane</location>
        <topology evidence="10">Multi-pass membrane protein</topology>
    </subcellularLocation>
</comment>
<sequence>MDSADKKALADQKKDTAFFGQPRGLRTLFMTEMWERFSFYGMKAILLFYIWYLISAGQLHVDRATGASIMAIYVSMVYLAGTLGGFIADRILGERRTVFWGGVLIMLGHIVLALPGATAALFSAMALIVLGTGLLKPNVSSMVGSLYKQDDPRRDSGFSIFVFGINVGSFLAPILVGWTQQSFGFHAGFSLAAVGMLFGLIQFHFGQKDLSDNSLYAPDPLQHEEVRPLIFKVGYAVIALALVIVLMNLMGWNSINDYINLLTVVAIVLPITYFVIMSTSPKVTTLERSRVFAYIPLFLAAVLFWAIEEQGSIVLATFAADRVNYADLPSWLSWFKPAMFQSMNPLFIMLYTPFFAWLWTAWGKRQPSAPMKFSVGLMFAGASFLLMAVPGAIWGTGMKVSPLWLVGSWALVIIGEMLISPVGLSVTTKLAPHAFMSQMMSMWFLSSAAGSALNAQLVRLYNPANEVGYFFLFGAASVALGIVLIFLVPKINKLMAGVR</sequence>
<dbReference type="EMBL" id="JQBM01000002">
    <property type="protein sequence ID" value="KRN46343.1"/>
    <property type="molecule type" value="Genomic_DNA"/>
</dbReference>
<dbReference type="InterPro" id="IPR018456">
    <property type="entry name" value="PTR2_symporter_CS"/>
</dbReference>
<dbReference type="InterPro" id="IPR050171">
    <property type="entry name" value="MFS_Transporters"/>
</dbReference>
<dbReference type="Proteomes" id="UP000051992">
    <property type="component" value="Unassembled WGS sequence"/>
</dbReference>
<keyword evidence="6" id="KW-1133">Transmembrane helix</keyword>
<feature type="domain" description="Major facilitator superfamily (MFS) profile" evidence="11">
    <location>
        <begin position="1"/>
        <end position="492"/>
    </location>
</feature>
<dbReference type="SUPFAM" id="SSF103473">
    <property type="entry name" value="MFS general substrate transporter"/>
    <property type="match status" value="1"/>
</dbReference>
<dbReference type="OrthoDB" id="9772725at2"/>
<dbReference type="NCBIfam" id="TIGR00924">
    <property type="entry name" value="yjdL_sub1_fam"/>
    <property type="match status" value="1"/>
</dbReference>
<keyword evidence="4" id="KW-1003">Cell membrane</keyword>
<evidence type="ECO:0000313" key="12">
    <source>
        <dbReference type="EMBL" id="KRN46343.1"/>
    </source>
</evidence>
<evidence type="ECO:0000256" key="8">
    <source>
        <dbReference type="ARBA" id="ARBA00059575"/>
    </source>
</evidence>
<name>A0A0R2H8F6_WEIVI</name>
<evidence type="ECO:0000313" key="13">
    <source>
        <dbReference type="Proteomes" id="UP000051992"/>
    </source>
</evidence>
<evidence type="ECO:0000256" key="10">
    <source>
        <dbReference type="RuleBase" id="RU003755"/>
    </source>
</evidence>
<dbReference type="PROSITE" id="PS01023">
    <property type="entry name" value="PTR2_2"/>
    <property type="match status" value="1"/>
</dbReference>
<dbReference type="GO" id="GO:0071916">
    <property type="term" value="F:dipeptide transmembrane transporter activity"/>
    <property type="evidence" value="ECO:0007669"/>
    <property type="project" value="UniProtKB-ARBA"/>
</dbReference>
<accession>A0A0R2H8F6</accession>
<evidence type="ECO:0000256" key="9">
    <source>
        <dbReference type="ARBA" id="ARBA00069644"/>
    </source>
</evidence>
<dbReference type="PANTHER" id="PTHR23517:SF15">
    <property type="entry name" value="PROTON-DEPENDENT OLIGOPEPTIDE FAMILY TRANSPORT PROTEIN"/>
    <property type="match status" value="1"/>
</dbReference>
<evidence type="ECO:0000256" key="6">
    <source>
        <dbReference type="ARBA" id="ARBA00022989"/>
    </source>
</evidence>
<dbReference type="GO" id="GO:0005886">
    <property type="term" value="C:plasma membrane"/>
    <property type="evidence" value="ECO:0007669"/>
    <property type="project" value="UniProtKB-SubCell"/>
</dbReference>
<proteinExistence type="inferred from homology"/>
<dbReference type="Pfam" id="PF00854">
    <property type="entry name" value="PTR2"/>
    <property type="match status" value="1"/>
</dbReference>
<dbReference type="GO" id="GO:0035443">
    <property type="term" value="P:tripeptide transmembrane transport"/>
    <property type="evidence" value="ECO:0007669"/>
    <property type="project" value="UniProtKB-ARBA"/>
</dbReference>
<dbReference type="InterPro" id="IPR005279">
    <property type="entry name" value="Dipep/tripep_permease"/>
</dbReference>
<keyword evidence="5 10" id="KW-0812">Transmembrane</keyword>
<protein>
    <recommendedName>
        <fullName evidence="9">Di-/tripeptide transporter</fullName>
    </recommendedName>
</protein>
<keyword evidence="3 10" id="KW-0813">Transport</keyword>
<dbReference type="CDD" id="cd17346">
    <property type="entry name" value="MFS_DtpA_like"/>
    <property type="match status" value="1"/>
</dbReference>
<evidence type="ECO:0000256" key="1">
    <source>
        <dbReference type="ARBA" id="ARBA00004651"/>
    </source>
</evidence>
<comment type="similarity">
    <text evidence="2 10">Belongs to the major facilitator superfamily. Proton-dependent oligopeptide transporter (POT/PTR) (TC 2.A.17) family.</text>
</comment>
<dbReference type="PATRIC" id="fig|1629.5.peg.617"/>
<comment type="function">
    <text evidence="8">Proton-dependent uptake of di- or tri-peptides.</text>
</comment>
<dbReference type="InterPro" id="IPR036259">
    <property type="entry name" value="MFS_trans_sf"/>
</dbReference>
<evidence type="ECO:0000256" key="2">
    <source>
        <dbReference type="ARBA" id="ARBA00005982"/>
    </source>
</evidence>
<gene>
    <name evidence="12" type="ORF">IV50_GL000612</name>
</gene>
<keyword evidence="13" id="KW-1185">Reference proteome</keyword>
<dbReference type="Gene3D" id="1.20.1250.20">
    <property type="entry name" value="MFS general substrate transporter like domains"/>
    <property type="match status" value="1"/>
</dbReference>
<dbReference type="InterPro" id="IPR000109">
    <property type="entry name" value="POT_fam"/>
</dbReference>
<reference evidence="12 13" key="1">
    <citation type="journal article" date="2015" name="Genome Announc.">
        <title>Expanding the biotechnology potential of lactobacilli through comparative genomics of 213 strains and associated genera.</title>
        <authorList>
            <person name="Sun Z."/>
            <person name="Harris H.M."/>
            <person name="McCann A."/>
            <person name="Guo C."/>
            <person name="Argimon S."/>
            <person name="Zhang W."/>
            <person name="Yang X."/>
            <person name="Jeffery I.B."/>
            <person name="Cooney J.C."/>
            <person name="Kagawa T.F."/>
            <person name="Liu W."/>
            <person name="Song Y."/>
            <person name="Salvetti E."/>
            <person name="Wrobel A."/>
            <person name="Rasinkangas P."/>
            <person name="Parkhill J."/>
            <person name="Rea M.C."/>
            <person name="O'Sullivan O."/>
            <person name="Ritari J."/>
            <person name="Douillard F.P."/>
            <person name="Paul Ross R."/>
            <person name="Yang R."/>
            <person name="Briner A.E."/>
            <person name="Felis G.E."/>
            <person name="de Vos W.M."/>
            <person name="Barrangou R."/>
            <person name="Klaenhammer T.R."/>
            <person name="Caufield P.W."/>
            <person name="Cui Y."/>
            <person name="Zhang H."/>
            <person name="O'Toole P.W."/>
        </authorList>
    </citation>
    <scope>NUCLEOTIDE SEQUENCE [LARGE SCALE GENOMIC DNA]</scope>
    <source>
        <strain evidence="12 13">DSM 20410</strain>
    </source>
</reference>
<keyword evidence="7" id="KW-0472">Membrane</keyword>
<dbReference type="RefSeq" id="WP_057744896.1">
    <property type="nucleotide sequence ID" value="NZ_BJLU01000007.1"/>
</dbReference>
<dbReference type="GO" id="GO:0042937">
    <property type="term" value="F:tripeptide transmembrane transporter activity"/>
    <property type="evidence" value="ECO:0007669"/>
    <property type="project" value="UniProtKB-ARBA"/>
</dbReference>
<evidence type="ECO:0000256" key="4">
    <source>
        <dbReference type="ARBA" id="ARBA00022475"/>
    </source>
</evidence>
<organism evidence="12 13">
    <name type="scientific">Weissella viridescens</name>
    <name type="common">Lactobacillus viridescens</name>
    <dbReference type="NCBI Taxonomy" id="1629"/>
    <lineage>
        <taxon>Bacteria</taxon>
        <taxon>Bacillati</taxon>
        <taxon>Bacillota</taxon>
        <taxon>Bacilli</taxon>
        <taxon>Lactobacillales</taxon>
        <taxon>Lactobacillaceae</taxon>
        <taxon>Weissella</taxon>
    </lineage>
</organism>
<evidence type="ECO:0000256" key="7">
    <source>
        <dbReference type="ARBA" id="ARBA00023136"/>
    </source>
</evidence>
<dbReference type="PROSITE" id="PS01022">
    <property type="entry name" value="PTR2_1"/>
    <property type="match status" value="1"/>
</dbReference>
<dbReference type="AlphaFoldDB" id="A0A0R2H8F6"/>
<dbReference type="PANTHER" id="PTHR23517">
    <property type="entry name" value="RESISTANCE PROTEIN MDTM, PUTATIVE-RELATED-RELATED"/>
    <property type="match status" value="1"/>
</dbReference>
<dbReference type="GO" id="GO:0015333">
    <property type="term" value="F:peptide:proton symporter activity"/>
    <property type="evidence" value="ECO:0007669"/>
    <property type="project" value="UniProtKB-ARBA"/>
</dbReference>
<comment type="caution">
    <text evidence="12">The sequence shown here is derived from an EMBL/GenBank/DDBJ whole genome shotgun (WGS) entry which is preliminary data.</text>
</comment>
<evidence type="ECO:0000256" key="3">
    <source>
        <dbReference type="ARBA" id="ARBA00022448"/>
    </source>
</evidence>
<evidence type="ECO:0000259" key="11">
    <source>
        <dbReference type="PROSITE" id="PS50850"/>
    </source>
</evidence>
<dbReference type="PROSITE" id="PS50850">
    <property type="entry name" value="MFS"/>
    <property type="match status" value="1"/>
</dbReference>